<proteinExistence type="predicted"/>
<dbReference type="EMBL" id="FOXB01000043">
    <property type="protein sequence ID" value="SFP80982.1"/>
    <property type="molecule type" value="Genomic_DNA"/>
</dbReference>
<dbReference type="Proteomes" id="UP000199227">
    <property type="component" value="Unassembled WGS sequence"/>
</dbReference>
<evidence type="ECO:0000313" key="2">
    <source>
        <dbReference type="Proteomes" id="UP000199227"/>
    </source>
</evidence>
<dbReference type="AlphaFoldDB" id="A0A1I5TD68"/>
<keyword evidence="2" id="KW-1185">Reference proteome</keyword>
<evidence type="ECO:0000313" key="1">
    <source>
        <dbReference type="EMBL" id="SFP80982.1"/>
    </source>
</evidence>
<gene>
    <name evidence="1" type="ORF">SAMN05216234_1433</name>
</gene>
<name>A0A1I5TD68_9BACT</name>
<protein>
    <submittedName>
        <fullName evidence="1">Uncharacterized protein</fullName>
    </submittedName>
</protein>
<dbReference type="RefSeq" id="WP_092913744.1">
    <property type="nucleotide sequence ID" value="NZ_FOXB01000043.1"/>
</dbReference>
<organism evidence="1 2">
    <name type="scientific">Hydrogenimonas thermophila</name>
    <dbReference type="NCBI Taxonomy" id="223786"/>
    <lineage>
        <taxon>Bacteria</taxon>
        <taxon>Pseudomonadati</taxon>
        <taxon>Campylobacterota</taxon>
        <taxon>Epsilonproteobacteria</taxon>
        <taxon>Campylobacterales</taxon>
        <taxon>Hydrogenimonadaceae</taxon>
        <taxon>Hydrogenimonas</taxon>
    </lineage>
</organism>
<dbReference type="STRING" id="223786.SAMN05216234_1433"/>
<accession>A0A1I5TD68</accession>
<reference evidence="1 2" key="1">
    <citation type="submission" date="2016-10" db="EMBL/GenBank/DDBJ databases">
        <authorList>
            <person name="de Groot N.N."/>
        </authorList>
    </citation>
    <scope>NUCLEOTIDE SEQUENCE [LARGE SCALE GENOMIC DNA]</scope>
    <source>
        <strain evidence="1 2">EP1-55-1</strain>
    </source>
</reference>
<dbReference type="OrthoDB" id="5349595at2"/>
<sequence>MSKIISTLSKMWLKITNLENTLFPELKESLKIDEFTPKDREQIARAFIAKSVYNIQTTRELIDRLHIDRTLRILSRKYFFIML</sequence>